<feature type="domain" description="TerD" evidence="2">
    <location>
        <begin position="2"/>
        <end position="177"/>
    </location>
</feature>
<comment type="caution">
    <text evidence="3">The sequence shown here is derived from an EMBL/GenBank/DDBJ whole genome shotgun (WGS) entry which is preliminary data.</text>
</comment>
<reference evidence="3 4" key="1">
    <citation type="submission" date="2014-08" db="EMBL/GenBank/DDBJ databases">
        <title>Whole genome shotgun sequence of Sphingomonas paucimobilis NBRC 13935.</title>
        <authorList>
            <person name="Hosoyama A."/>
            <person name="Hashimoto M."/>
            <person name="Hosoyama Y."/>
            <person name="Noguchi M."/>
            <person name="Uohara A."/>
            <person name="Ohji S."/>
            <person name="Katano-Makiyama Y."/>
            <person name="Ichikawa N."/>
            <person name="Kimura A."/>
            <person name="Yamazoe A."/>
            <person name="Fujita N."/>
        </authorList>
    </citation>
    <scope>NUCLEOTIDE SEQUENCE [LARGE SCALE GENOMIC DNA]</scope>
    <source>
        <strain evidence="3 4">NBRC 13935</strain>
    </source>
</reference>
<dbReference type="PANTHER" id="PTHR32097:SF17">
    <property type="entry name" value="CAMP-BINDING PROTEIN 1-RELATED"/>
    <property type="match status" value="1"/>
</dbReference>
<keyword evidence="1" id="KW-0778">Tellurium resistance</keyword>
<dbReference type="GO" id="GO:0046690">
    <property type="term" value="P:response to tellurium ion"/>
    <property type="evidence" value="ECO:0007669"/>
    <property type="project" value="UniProtKB-KW"/>
</dbReference>
<dbReference type="Pfam" id="PF02342">
    <property type="entry name" value="TerD"/>
    <property type="match status" value="1"/>
</dbReference>
<dbReference type="AlphaFoldDB" id="A0A0C9NCA9"/>
<proteinExistence type="predicted"/>
<gene>
    <name evidence="3" type="primary">terZ</name>
    <name evidence="3" type="ORF">SP6_30_00820</name>
</gene>
<dbReference type="GeneID" id="78528888"/>
<protein>
    <submittedName>
        <fullName evidence="3">TerZ protein</fullName>
    </submittedName>
</protein>
<evidence type="ECO:0000256" key="1">
    <source>
        <dbReference type="ARBA" id="ARBA00022686"/>
    </source>
</evidence>
<evidence type="ECO:0000313" key="3">
    <source>
        <dbReference type="EMBL" id="GAN13942.1"/>
    </source>
</evidence>
<organism evidence="3 4">
    <name type="scientific">Sphingomonas paucimobilis NBRC 13935</name>
    <dbReference type="NCBI Taxonomy" id="1219050"/>
    <lineage>
        <taxon>Bacteria</taxon>
        <taxon>Pseudomonadati</taxon>
        <taxon>Pseudomonadota</taxon>
        <taxon>Alphaproteobacteria</taxon>
        <taxon>Sphingomonadales</taxon>
        <taxon>Sphingomonadaceae</taxon>
        <taxon>Sphingomonas</taxon>
    </lineage>
</organism>
<dbReference type="Gene3D" id="2.60.60.30">
    <property type="entry name" value="sav2460 like domains"/>
    <property type="match status" value="1"/>
</dbReference>
<dbReference type="PANTHER" id="PTHR32097">
    <property type="entry name" value="CAMP-BINDING PROTEIN 1-RELATED"/>
    <property type="match status" value="1"/>
</dbReference>
<dbReference type="Proteomes" id="UP000032025">
    <property type="component" value="Unassembled WGS sequence"/>
</dbReference>
<accession>A0A0C9NCA9</accession>
<keyword evidence="4" id="KW-1185">Reference proteome</keyword>
<sequence length="193" mass="20736">MVSLQKGQTVSLAKSDGGSLTKVAMGLGWDVRKGKGLFGLFGGGGGDIDLDASCLLFDGNRRMVDEVWFRQLSSKDGSIVHSGDNRTGAGDGDDETINVDLSRVPSSVQTLVFTVNSFQGDSFERIANAYCRLVDLTTGREMARYDLTGEGSHTGQVMAKLTRNGQSWDMKALGERTMGRTFHDMSSAINAVL</sequence>
<evidence type="ECO:0000259" key="2">
    <source>
        <dbReference type="Pfam" id="PF02342"/>
    </source>
</evidence>
<dbReference type="EMBL" id="BBJS01000030">
    <property type="protein sequence ID" value="GAN13942.1"/>
    <property type="molecule type" value="Genomic_DNA"/>
</dbReference>
<dbReference type="CDD" id="cd06974">
    <property type="entry name" value="TerD_like"/>
    <property type="match status" value="1"/>
</dbReference>
<name>A0A0C9NCA9_SPHPI</name>
<dbReference type="InterPro" id="IPR051324">
    <property type="entry name" value="Stress/Tellurium_Resist"/>
</dbReference>
<dbReference type="InterPro" id="IPR003325">
    <property type="entry name" value="TerD"/>
</dbReference>
<evidence type="ECO:0000313" key="4">
    <source>
        <dbReference type="Proteomes" id="UP000032025"/>
    </source>
</evidence>
<dbReference type="RefSeq" id="WP_007405797.1">
    <property type="nucleotide sequence ID" value="NZ_BBJS01000030.1"/>
</dbReference>